<dbReference type="Pfam" id="PF00392">
    <property type="entry name" value="GntR"/>
    <property type="match status" value="1"/>
</dbReference>
<dbReference type="PANTHER" id="PTHR43537:SF5">
    <property type="entry name" value="UXU OPERON TRANSCRIPTIONAL REGULATOR"/>
    <property type="match status" value="1"/>
</dbReference>
<dbReference type="SUPFAM" id="SSF46785">
    <property type="entry name" value="Winged helix' DNA-binding domain"/>
    <property type="match status" value="1"/>
</dbReference>
<dbReference type="RefSeq" id="WP_378570372.1">
    <property type="nucleotide sequence ID" value="NZ_JBHSFQ010000001.1"/>
</dbReference>
<comment type="caution">
    <text evidence="6">The sequence shown here is derived from an EMBL/GenBank/DDBJ whole genome shotgun (WGS) entry which is preliminary data.</text>
</comment>
<feature type="region of interest" description="Disordered" evidence="4">
    <location>
        <begin position="1"/>
        <end position="20"/>
    </location>
</feature>
<dbReference type="PROSITE" id="PS50949">
    <property type="entry name" value="HTH_GNTR"/>
    <property type="match status" value="1"/>
</dbReference>
<dbReference type="InterPro" id="IPR036388">
    <property type="entry name" value="WH-like_DNA-bd_sf"/>
</dbReference>
<dbReference type="EMBL" id="JBHSFQ010000001">
    <property type="protein sequence ID" value="MFC4560321.1"/>
    <property type="molecule type" value="Genomic_DNA"/>
</dbReference>
<keyword evidence="2" id="KW-0238">DNA-binding</keyword>
<dbReference type="InterPro" id="IPR011711">
    <property type="entry name" value="GntR_C"/>
</dbReference>
<feature type="domain" description="HTH gntR-type" evidence="5">
    <location>
        <begin position="20"/>
        <end position="87"/>
    </location>
</feature>
<evidence type="ECO:0000259" key="5">
    <source>
        <dbReference type="PROSITE" id="PS50949"/>
    </source>
</evidence>
<organism evidence="6 7">
    <name type="scientific">Nocardiopsis mangrovi</name>
    <dbReference type="NCBI Taxonomy" id="1179818"/>
    <lineage>
        <taxon>Bacteria</taxon>
        <taxon>Bacillati</taxon>
        <taxon>Actinomycetota</taxon>
        <taxon>Actinomycetes</taxon>
        <taxon>Streptosporangiales</taxon>
        <taxon>Nocardiopsidaceae</taxon>
        <taxon>Nocardiopsis</taxon>
    </lineage>
</organism>
<gene>
    <name evidence="6" type="ORF">ACFO4E_00470</name>
</gene>
<dbReference type="SUPFAM" id="SSF48008">
    <property type="entry name" value="GntR ligand-binding domain-like"/>
    <property type="match status" value="1"/>
</dbReference>
<dbReference type="InterPro" id="IPR008920">
    <property type="entry name" value="TF_FadR/GntR_C"/>
</dbReference>
<evidence type="ECO:0000256" key="4">
    <source>
        <dbReference type="SAM" id="MobiDB-lite"/>
    </source>
</evidence>
<dbReference type="Gene3D" id="1.10.10.10">
    <property type="entry name" value="Winged helix-like DNA-binding domain superfamily/Winged helix DNA-binding domain"/>
    <property type="match status" value="1"/>
</dbReference>
<evidence type="ECO:0000256" key="1">
    <source>
        <dbReference type="ARBA" id="ARBA00023015"/>
    </source>
</evidence>
<dbReference type="Pfam" id="PF07729">
    <property type="entry name" value="FCD"/>
    <property type="match status" value="1"/>
</dbReference>
<evidence type="ECO:0000256" key="3">
    <source>
        <dbReference type="ARBA" id="ARBA00023163"/>
    </source>
</evidence>
<keyword evidence="7" id="KW-1185">Reference proteome</keyword>
<dbReference type="CDD" id="cd07377">
    <property type="entry name" value="WHTH_GntR"/>
    <property type="match status" value="1"/>
</dbReference>
<proteinExistence type="predicted"/>
<evidence type="ECO:0000256" key="2">
    <source>
        <dbReference type="ARBA" id="ARBA00023125"/>
    </source>
</evidence>
<evidence type="ECO:0000313" key="6">
    <source>
        <dbReference type="EMBL" id="MFC4560321.1"/>
    </source>
</evidence>
<dbReference type="InterPro" id="IPR000524">
    <property type="entry name" value="Tscrpt_reg_HTH_GntR"/>
</dbReference>
<reference evidence="7" key="1">
    <citation type="journal article" date="2019" name="Int. J. Syst. Evol. Microbiol.">
        <title>The Global Catalogue of Microorganisms (GCM) 10K type strain sequencing project: providing services to taxonomists for standard genome sequencing and annotation.</title>
        <authorList>
            <consortium name="The Broad Institute Genomics Platform"/>
            <consortium name="The Broad Institute Genome Sequencing Center for Infectious Disease"/>
            <person name="Wu L."/>
            <person name="Ma J."/>
        </authorList>
    </citation>
    <scope>NUCLEOTIDE SEQUENCE [LARGE SCALE GENOMIC DNA]</scope>
    <source>
        <strain evidence="7">XZYJ18</strain>
    </source>
</reference>
<dbReference type="InterPro" id="IPR036390">
    <property type="entry name" value="WH_DNA-bd_sf"/>
</dbReference>
<keyword evidence="3" id="KW-0804">Transcription</keyword>
<dbReference type="PRINTS" id="PR00035">
    <property type="entry name" value="HTHGNTR"/>
</dbReference>
<name>A0ABV9DNJ8_9ACTN</name>
<protein>
    <submittedName>
        <fullName evidence="6">GntR family transcriptional regulator</fullName>
    </submittedName>
</protein>
<evidence type="ECO:0000313" key="7">
    <source>
        <dbReference type="Proteomes" id="UP001595923"/>
    </source>
</evidence>
<sequence length="264" mass="29192">MTTVESTTPRKGAPQIERPPSMVQLAAQSLRRMIIGGDLLPGDRVVENQLTKELGISRPPLREALRVLEREGLIRQVSHKGAIVTPLTLHDVYEIVTLRRVLERMAIDLALPVTDGARLARCRSALGAMELAAADDDPAALSEAAFGFHLSVIGLSGHDRLEDTYRSLYLQMLLCMVLNRRARAQRAETPAQDVQRHRRLLELIEAGDPAPVLAELEHHGDRTFIADIADTLDDGSPQARAWLDRLRAEASHEPREPAEPEARG</sequence>
<dbReference type="SMART" id="SM00895">
    <property type="entry name" value="FCD"/>
    <property type="match status" value="1"/>
</dbReference>
<dbReference type="SMART" id="SM00345">
    <property type="entry name" value="HTH_GNTR"/>
    <property type="match status" value="1"/>
</dbReference>
<keyword evidence="1" id="KW-0805">Transcription regulation</keyword>
<accession>A0ABV9DNJ8</accession>
<dbReference type="PANTHER" id="PTHR43537">
    <property type="entry name" value="TRANSCRIPTIONAL REGULATOR, GNTR FAMILY"/>
    <property type="match status" value="1"/>
</dbReference>
<dbReference type="Proteomes" id="UP001595923">
    <property type="component" value="Unassembled WGS sequence"/>
</dbReference>
<dbReference type="Gene3D" id="1.20.120.530">
    <property type="entry name" value="GntR ligand-binding domain-like"/>
    <property type="match status" value="1"/>
</dbReference>